<feature type="region of interest" description="Disordered" evidence="1">
    <location>
        <begin position="336"/>
        <end position="418"/>
    </location>
</feature>
<accession>A0A835D9V6</accession>
<dbReference type="OrthoDB" id="1076611at2759"/>
<organism evidence="3 4">
    <name type="scientific">Tetracentron sinense</name>
    <name type="common">Spur-leaf</name>
    <dbReference type="NCBI Taxonomy" id="13715"/>
    <lineage>
        <taxon>Eukaryota</taxon>
        <taxon>Viridiplantae</taxon>
        <taxon>Streptophyta</taxon>
        <taxon>Embryophyta</taxon>
        <taxon>Tracheophyta</taxon>
        <taxon>Spermatophyta</taxon>
        <taxon>Magnoliopsida</taxon>
        <taxon>Trochodendrales</taxon>
        <taxon>Trochodendraceae</taxon>
        <taxon>Tetracentron</taxon>
    </lineage>
</organism>
<dbReference type="PANTHER" id="PTHR31923">
    <property type="entry name" value="BSD DOMAIN-CONTAINING PROTEIN"/>
    <property type="match status" value="1"/>
</dbReference>
<dbReference type="EMBL" id="JABCRI010000015">
    <property type="protein sequence ID" value="KAF8393152.1"/>
    <property type="molecule type" value="Genomic_DNA"/>
</dbReference>
<feature type="compositionally biased region" description="Polar residues" evidence="1">
    <location>
        <begin position="360"/>
        <end position="380"/>
    </location>
</feature>
<dbReference type="PANTHER" id="PTHR31923:SF9">
    <property type="entry name" value="BSD DOMAIN-CONTAINING PROTEIN"/>
    <property type="match status" value="1"/>
</dbReference>
<dbReference type="Proteomes" id="UP000655225">
    <property type="component" value="Unassembled WGS sequence"/>
</dbReference>
<name>A0A835D9V6_TETSI</name>
<feature type="compositionally biased region" description="Acidic residues" evidence="1">
    <location>
        <begin position="336"/>
        <end position="346"/>
    </location>
</feature>
<gene>
    <name evidence="3" type="ORF">HHK36_021393</name>
</gene>
<reference evidence="3 4" key="1">
    <citation type="submission" date="2020-04" db="EMBL/GenBank/DDBJ databases">
        <title>Plant Genome Project.</title>
        <authorList>
            <person name="Zhang R.-G."/>
        </authorList>
    </citation>
    <scope>NUCLEOTIDE SEQUENCE [LARGE SCALE GENOMIC DNA]</scope>
    <source>
        <strain evidence="3">YNK0</strain>
        <tissue evidence="3">Leaf</tissue>
    </source>
</reference>
<protein>
    <recommendedName>
        <fullName evidence="2">BSD domain-containing protein</fullName>
    </recommendedName>
</protein>
<feature type="compositionally biased region" description="Acidic residues" evidence="1">
    <location>
        <begin position="17"/>
        <end position="33"/>
    </location>
</feature>
<feature type="domain" description="BSD" evidence="2">
    <location>
        <begin position="195"/>
        <end position="243"/>
    </location>
</feature>
<evidence type="ECO:0000256" key="1">
    <source>
        <dbReference type="SAM" id="MobiDB-lite"/>
    </source>
</evidence>
<dbReference type="InterPro" id="IPR035925">
    <property type="entry name" value="BSD_dom_sf"/>
</dbReference>
<evidence type="ECO:0000313" key="4">
    <source>
        <dbReference type="Proteomes" id="UP000655225"/>
    </source>
</evidence>
<feature type="region of interest" description="Disordered" evidence="1">
    <location>
        <begin position="1"/>
        <end position="44"/>
    </location>
</feature>
<dbReference type="OMA" id="WKIYFVM"/>
<keyword evidence="4" id="KW-1185">Reference proteome</keyword>
<evidence type="ECO:0000313" key="3">
    <source>
        <dbReference type="EMBL" id="KAF8393152.1"/>
    </source>
</evidence>
<dbReference type="SUPFAM" id="SSF140383">
    <property type="entry name" value="BSD domain-like"/>
    <property type="match status" value="1"/>
</dbReference>
<evidence type="ECO:0000259" key="2">
    <source>
        <dbReference type="SMART" id="SM00751"/>
    </source>
</evidence>
<comment type="caution">
    <text evidence="3">The sequence shown here is derived from an EMBL/GenBank/DDBJ whole genome shotgun (WGS) entry which is preliminary data.</text>
</comment>
<feature type="compositionally biased region" description="Acidic residues" evidence="1">
    <location>
        <begin position="397"/>
        <end position="412"/>
    </location>
</feature>
<proteinExistence type="predicted"/>
<sequence>MSWFSISLPNPFKFQESDEDNLKEETVSEEEEESSSHGGGVKEDLSELGQTIGRQLWGVASFLAPPPVTVTASDPSVSSSSQTLLGIRSDFAEISGSFKSGFSLLSPNKAVNQISRLASNLLLLEKEEDSGNDGNESLAEDPPGGGIVGVTDEVLEFVREISMRPEFWMNFPLSLDDGNLMPFFLLLFLSVCSSLNYFDISDAQREHASTVECLAPSLAALRLRICPNYMNDGHFWMVVEARELLLQKLQNRPNTLVENSKTDDLFVEVTSKGSSNIEEDNNQVQEKEVLAETVNSAQQVHIDEQKNIEQWLEEEDIITGTSFDSPKQLGNEEDVSFSDLEDDDDDVSSRQPGLRPVQDTGISPPNRSNDWVQLSETETQSNRKKAVQPISRAKDSEGEESNDWLTVDDFDSDSLGNV</sequence>
<dbReference type="InterPro" id="IPR005607">
    <property type="entry name" value="BSD_dom"/>
</dbReference>
<dbReference type="SMART" id="SM00751">
    <property type="entry name" value="BSD"/>
    <property type="match status" value="1"/>
</dbReference>
<dbReference type="AlphaFoldDB" id="A0A835D9V6"/>